<dbReference type="OrthoDB" id="272266at2759"/>
<dbReference type="Gene3D" id="3.40.630.30">
    <property type="match status" value="1"/>
</dbReference>
<comment type="caution">
    <text evidence="1">The sequence shown here is derived from an EMBL/GenBank/DDBJ whole genome shotgun (WGS) entry which is preliminary data.</text>
</comment>
<accession>A0A168L580</accession>
<dbReference type="AlphaFoldDB" id="A0A168L580"/>
<dbReference type="EMBL" id="AMYB01000004">
    <property type="protein sequence ID" value="OAD03126.1"/>
    <property type="molecule type" value="Genomic_DNA"/>
</dbReference>
<evidence type="ECO:0008006" key="3">
    <source>
        <dbReference type="Google" id="ProtNLM"/>
    </source>
</evidence>
<proteinExistence type="predicted"/>
<dbReference type="Proteomes" id="UP000077051">
    <property type="component" value="Unassembled WGS sequence"/>
</dbReference>
<dbReference type="CDD" id="cd04301">
    <property type="entry name" value="NAT_SF"/>
    <property type="match status" value="1"/>
</dbReference>
<protein>
    <recommendedName>
        <fullName evidence="3">N-acetyltransferase domain-containing protein</fullName>
    </recommendedName>
</protein>
<reference evidence="1 2" key="1">
    <citation type="submission" date="2015-06" db="EMBL/GenBank/DDBJ databases">
        <title>Expansion of signal transduction pathways in fungi by whole-genome duplication.</title>
        <authorList>
            <consortium name="DOE Joint Genome Institute"/>
            <person name="Corrochano L.M."/>
            <person name="Kuo A."/>
            <person name="Marcet-Houben M."/>
            <person name="Polaino S."/>
            <person name="Salamov A."/>
            <person name="Villalobos J.M."/>
            <person name="Alvarez M.I."/>
            <person name="Avalos J."/>
            <person name="Benito E.P."/>
            <person name="Benoit I."/>
            <person name="Burger G."/>
            <person name="Camino L.P."/>
            <person name="Canovas D."/>
            <person name="Cerda-Olmedo E."/>
            <person name="Cheng J.-F."/>
            <person name="Dominguez A."/>
            <person name="Elias M."/>
            <person name="Eslava A.P."/>
            <person name="Glaser F."/>
            <person name="Grimwood J."/>
            <person name="Gutierrez G."/>
            <person name="Heitman J."/>
            <person name="Henrissat B."/>
            <person name="Iturriaga E.A."/>
            <person name="Lang B.F."/>
            <person name="Lavin J.L."/>
            <person name="Lee S."/>
            <person name="Li W."/>
            <person name="Lindquist E."/>
            <person name="Lopez-Garcia S."/>
            <person name="Luque E.M."/>
            <person name="Marcos A.T."/>
            <person name="Martin J."/>
            <person name="Mccluskey K."/>
            <person name="Medina H.R."/>
            <person name="Miralles-Duran A."/>
            <person name="Miyazaki A."/>
            <person name="Munoz-Torres E."/>
            <person name="Oguiza J.A."/>
            <person name="Ohm R."/>
            <person name="Olmedo M."/>
            <person name="Orejas M."/>
            <person name="Ortiz-Castellanos L."/>
            <person name="Pisabarro A.G."/>
            <person name="Rodriguez-Romero J."/>
            <person name="Ruiz-Herrera J."/>
            <person name="Ruiz-Vazquez R."/>
            <person name="Sanz C."/>
            <person name="Schackwitz W."/>
            <person name="Schmutz J."/>
            <person name="Shahriari M."/>
            <person name="Shelest E."/>
            <person name="Silva-Franco F."/>
            <person name="Soanes D."/>
            <person name="Syed K."/>
            <person name="Tagua V.G."/>
            <person name="Talbot N.J."/>
            <person name="Thon M."/>
            <person name="De Vries R.P."/>
            <person name="Wiebenga A."/>
            <person name="Yadav J.S."/>
            <person name="Braun E.L."/>
            <person name="Baker S."/>
            <person name="Garre V."/>
            <person name="Horwitz B."/>
            <person name="Torres-Martinez S."/>
            <person name="Idnurm A."/>
            <person name="Herrera-Estrella A."/>
            <person name="Gabaldon T."/>
            <person name="Grigoriev I.V."/>
        </authorList>
    </citation>
    <scope>NUCLEOTIDE SEQUENCE [LARGE SCALE GENOMIC DNA]</scope>
    <source>
        <strain evidence="1 2">CBS 277.49</strain>
    </source>
</reference>
<gene>
    <name evidence="1" type="ORF">MUCCIDRAFT_109978</name>
</gene>
<organism evidence="1 2">
    <name type="scientific">Mucor lusitanicus CBS 277.49</name>
    <dbReference type="NCBI Taxonomy" id="747725"/>
    <lineage>
        <taxon>Eukaryota</taxon>
        <taxon>Fungi</taxon>
        <taxon>Fungi incertae sedis</taxon>
        <taxon>Mucoromycota</taxon>
        <taxon>Mucoromycotina</taxon>
        <taxon>Mucoromycetes</taxon>
        <taxon>Mucorales</taxon>
        <taxon>Mucorineae</taxon>
        <taxon>Mucoraceae</taxon>
        <taxon>Mucor</taxon>
    </lineage>
</organism>
<evidence type="ECO:0000313" key="1">
    <source>
        <dbReference type="EMBL" id="OAD03126.1"/>
    </source>
</evidence>
<dbReference type="VEuPathDB" id="FungiDB:MUCCIDRAFT_109978"/>
<evidence type="ECO:0000313" key="2">
    <source>
        <dbReference type="Proteomes" id="UP000077051"/>
    </source>
</evidence>
<dbReference type="SUPFAM" id="SSF55729">
    <property type="entry name" value="Acyl-CoA N-acyltransferases (Nat)"/>
    <property type="match status" value="1"/>
</dbReference>
<name>A0A168L580_MUCCL</name>
<dbReference type="InterPro" id="IPR016181">
    <property type="entry name" value="Acyl_CoA_acyltransferase"/>
</dbReference>
<keyword evidence="2" id="KW-1185">Reference proteome</keyword>
<sequence length="346" mass="39143">MTIQLYKWSSEDQIEQLKRYLAQNGPTTSTMLGLLLQTGLYPSVDPIEPVIWSSHPDPFHTSDVVVWIIDRGECYLRTLVSSKIHLDQAPMNPESLAKLRAGENTLDQPLFVNPDDEALYQHSMQVYTSVLDHFFSQNYAADDGIVNSIHRAAANTHSFHVDIKLDDTGLLWAPALSKLLDMQLLSRCFIFVRQASLPVPPVKLPEGAVLDRLTSQEDVMLTRNRNKILFDPKYVQDGCHMSSGIRINGDLAANAFTHRDMLVGALHVLPEYRRRGLAEMILSDICRQHKEFFQRQLPSDISLDHVYFTACVELYNVPSASFFTKSGWTSVGAGTQWIQGKRRAQQ</sequence>